<dbReference type="InterPro" id="IPR036396">
    <property type="entry name" value="Cyt_P450_sf"/>
</dbReference>
<dbReference type="PANTHER" id="PTHR47950">
    <property type="entry name" value="CYTOCHROME P450, FAMILY 76, SUBFAMILY C, POLYPEPTIDE 5-RELATED"/>
    <property type="match status" value="1"/>
</dbReference>
<evidence type="ECO:0000256" key="1">
    <source>
        <dbReference type="ARBA" id="ARBA00010617"/>
    </source>
</evidence>
<accession>A0AAV0JHI6</accession>
<dbReference type="EMBL" id="CAMGYJ010000005">
    <property type="protein sequence ID" value="CAI0409400.1"/>
    <property type="molecule type" value="Genomic_DNA"/>
</dbReference>
<dbReference type="Proteomes" id="UP001154282">
    <property type="component" value="Unassembled WGS sequence"/>
</dbReference>
<dbReference type="SUPFAM" id="SSF48264">
    <property type="entry name" value="Cytochrome P450"/>
    <property type="match status" value="1"/>
</dbReference>
<feature type="signal peptide" evidence="2">
    <location>
        <begin position="1"/>
        <end position="28"/>
    </location>
</feature>
<evidence type="ECO:0000256" key="2">
    <source>
        <dbReference type="SAM" id="SignalP"/>
    </source>
</evidence>
<dbReference type="InterPro" id="IPR001128">
    <property type="entry name" value="Cyt_P450"/>
</dbReference>
<dbReference type="GO" id="GO:0020037">
    <property type="term" value="F:heme binding"/>
    <property type="evidence" value="ECO:0007669"/>
    <property type="project" value="InterPro"/>
</dbReference>
<comment type="similarity">
    <text evidence="1">Belongs to the cytochrome P450 family.</text>
</comment>
<proteinExistence type="inferred from homology"/>
<keyword evidence="4" id="KW-1185">Reference proteome</keyword>
<dbReference type="Gene3D" id="1.10.630.10">
    <property type="entry name" value="Cytochrome P450"/>
    <property type="match status" value="1"/>
</dbReference>
<evidence type="ECO:0008006" key="5">
    <source>
        <dbReference type="Google" id="ProtNLM"/>
    </source>
</evidence>
<keyword evidence="2" id="KW-0732">Signal</keyword>
<dbReference type="GO" id="GO:0004497">
    <property type="term" value="F:monooxygenase activity"/>
    <property type="evidence" value="ECO:0007669"/>
    <property type="project" value="InterPro"/>
</dbReference>
<comment type="caution">
    <text evidence="3">The sequence shown here is derived from an EMBL/GenBank/DDBJ whole genome shotgun (WGS) entry which is preliminary data.</text>
</comment>
<dbReference type="InterPro" id="IPR002401">
    <property type="entry name" value="Cyt_P450_E_grp-I"/>
</dbReference>
<dbReference type="Pfam" id="PF00067">
    <property type="entry name" value="p450"/>
    <property type="match status" value="1"/>
</dbReference>
<feature type="chain" id="PRO_5043807392" description="Cytochrome P450" evidence="2">
    <location>
        <begin position="29"/>
        <end position="425"/>
    </location>
</feature>
<dbReference type="GO" id="GO:0016705">
    <property type="term" value="F:oxidoreductase activity, acting on paired donors, with incorporation or reduction of molecular oxygen"/>
    <property type="evidence" value="ECO:0007669"/>
    <property type="project" value="InterPro"/>
</dbReference>
<dbReference type="PANTHER" id="PTHR47950:SF48">
    <property type="entry name" value="CYTOCHROME P450 FAMILY PROTEIN, EXPRESSED"/>
    <property type="match status" value="1"/>
</dbReference>
<name>A0AAV0JHI6_9ROSI</name>
<dbReference type="AlphaFoldDB" id="A0AAV0JHI6"/>
<reference evidence="3" key="1">
    <citation type="submission" date="2022-08" db="EMBL/GenBank/DDBJ databases">
        <authorList>
            <person name="Gutierrez-Valencia J."/>
        </authorList>
    </citation>
    <scope>NUCLEOTIDE SEQUENCE</scope>
</reference>
<dbReference type="PRINTS" id="PR00463">
    <property type="entry name" value="EP450I"/>
</dbReference>
<protein>
    <recommendedName>
        <fullName evidence="5">Cytochrome P450</fullName>
    </recommendedName>
</protein>
<evidence type="ECO:0000313" key="4">
    <source>
        <dbReference type="Proteomes" id="UP001154282"/>
    </source>
</evidence>
<sequence length="425" mass="46870">MDFLLLNCLLCLIFAIIAFLLFLQQARGTSPPNLPPGPARIPIIGNLHSLGRNPHKSLADLAKIHGPLMSLKLGQVTLIVASSPAAAKEILQKHDKVLSDRHVSLAGKAHNICDFSLTALPVGSKWRNLRKVCNSYIFTPQKLDANQELRNDKVVELVEGVRRNASEKAVVDVGRAAFNATLNSLSATIFSLNLADEEGSETAREFKDLARGIMEEAGKPNLGDYFPVLAKLDLQGIQRRVEGHIGKVLNLFGWVIDQRLQRLKSENYASTNDMLDTLLAIGDEDHNLILVYQDLFVAGTDTTSSTIEWAMTELLHNSDKLAKVKEELNQTIGNGIHLQESGVPRLPYLQAVVKETFRLHPAVPLLLPRKAGVDVEICGFTVPKGAKILVNVWAIGRDPMTWENPNSYMPERFLGSKVDAKGEQF</sequence>
<evidence type="ECO:0000313" key="3">
    <source>
        <dbReference type="EMBL" id="CAI0409400.1"/>
    </source>
</evidence>
<gene>
    <name evidence="3" type="ORF">LITE_LOCUS14373</name>
</gene>
<dbReference type="GO" id="GO:0005506">
    <property type="term" value="F:iron ion binding"/>
    <property type="evidence" value="ECO:0007669"/>
    <property type="project" value="InterPro"/>
</dbReference>
<organism evidence="3 4">
    <name type="scientific">Linum tenue</name>
    <dbReference type="NCBI Taxonomy" id="586396"/>
    <lineage>
        <taxon>Eukaryota</taxon>
        <taxon>Viridiplantae</taxon>
        <taxon>Streptophyta</taxon>
        <taxon>Embryophyta</taxon>
        <taxon>Tracheophyta</taxon>
        <taxon>Spermatophyta</taxon>
        <taxon>Magnoliopsida</taxon>
        <taxon>eudicotyledons</taxon>
        <taxon>Gunneridae</taxon>
        <taxon>Pentapetalae</taxon>
        <taxon>rosids</taxon>
        <taxon>fabids</taxon>
        <taxon>Malpighiales</taxon>
        <taxon>Linaceae</taxon>
        <taxon>Linum</taxon>
    </lineage>
</organism>
<dbReference type="PRINTS" id="PR00385">
    <property type="entry name" value="P450"/>
</dbReference>